<sequence>MSAFDLLHAAVQYHVVNSLGWSTLRPTQLEAIAPIQGGEHCLLLAPTAGGKTEAAIIPILSRMLAEEWSGLSVLYICPIKALLNNLEPRLTRYAGLLGRSVEVWHGDISDTRKRRIRSSPPDVLLTTPESVEGMLVSTRTERESWFGGVRAIIVDELHAVASDDRGWHLRSVMARVDSYCRHPTQRLGLSATVSNPDELLAWFAPSGQRRVVGSSSVSADADVTIDAVGTVENAALVISRLHRGEKRLVFCDSRANAERIGAELLRAGIRTFVSHASLSVSERKQAEAAFTEERDCVIVATSTLELGIDVGDLDRVIQIDSPSTVSSFLQRMGRSGRRSGARRNCLFLTTNDTGLMTAAGICELWASGWVEKAEPPAEPWNVLAQQLLLMTLEHGQLARSELLSAIGKCFPELITERVTSVIDHLVSTGHLSDAGGVLSIGLTAEQEYGRAHYRDLMATFTGGNLLAARHGANEVGYLDPSVLQGDGDKVTVLLAGRSWDVRDIDWKKRIVWIEPTKEGGAARWTGSGREMSHELAQAIRRVLIAGTVKGVHLSKRGSEGLDDIRDQTPSSEAAEVVEALGGGRFRLWTFAGTLRNRTQFLRESQAGATKFDGLSIFYKTAEWSSARATNADADLPQSMQEVLLKAIKFSNLLDDALAERIVRSRRLAPASTEVPVHD</sequence>
<keyword evidence="2" id="KW-0067">ATP-binding</keyword>
<dbReference type="GO" id="GO:0003677">
    <property type="term" value="F:DNA binding"/>
    <property type="evidence" value="ECO:0007669"/>
    <property type="project" value="TreeGrafter"/>
</dbReference>
<dbReference type="GO" id="GO:0005524">
    <property type="term" value="F:ATP binding"/>
    <property type="evidence" value="ECO:0007669"/>
    <property type="project" value="UniProtKB-KW"/>
</dbReference>
<dbReference type="InterPro" id="IPR027417">
    <property type="entry name" value="P-loop_NTPase"/>
</dbReference>
<reference evidence="5 6" key="1">
    <citation type="submission" date="2019-03" db="EMBL/GenBank/DDBJ databases">
        <title>Genomic Encyclopedia of Type Strains, Phase IV (KMG-IV): sequencing the most valuable type-strain genomes for metagenomic binning, comparative biology and taxonomic classification.</title>
        <authorList>
            <person name="Goeker M."/>
        </authorList>
    </citation>
    <scope>NUCLEOTIDE SEQUENCE [LARGE SCALE GENOMIC DNA]</scope>
    <source>
        <strain evidence="5 6">DSM 26377</strain>
    </source>
</reference>
<gene>
    <name evidence="5" type="ORF">DFR24_4806</name>
</gene>
<dbReference type="GO" id="GO:0004386">
    <property type="term" value="F:helicase activity"/>
    <property type="evidence" value="ECO:0007669"/>
    <property type="project" value="UniProtKB-KW"/>
</dbReference>
<evidence type="ECO:0000256" key="2">
    <source>
        <dbReference type="ARBA" id="ARBA00022840"/>
    </source>
</evidence>
<dbReference type="RefSeq" id="WP_133883950.1">
    <property type="nucleotide sequence ID" value="NZ_MWIN01000016.1"/>
</dbReference>
<proteinExistence type="predicted"/>
<dbReference type="Pfam" id="PF00270">
    <property type="entry name" value="DEAD"/>
    <property type="match status" value="1"/>
</dbReference>
<dbReference type="InterPro" id="IPR014001">
    <property type="entry name" value="Helicase_ATP-bd"/>
</dbReference>
<dbReference type="SUPFAM" id="SSF52540">
    <property type="entry name" value="P-loop containing nucleoside triphosphate hydrolases"/>
    <property type="match status" value="1"/>
</dbReference>
<dbReference type="InterPro" id="IPR011545">
    <property type="entry name" value="DEAD/DEAH_box_helicase_dom"/>
</dbReference>
<dbReference type="PANTHER" id="PTHR47962">
    <property type="entry name" value="ATP-DEPENDENT HELICASE LHR-RELATED-RELATED"/>
    <property type="match status" value="1"/>
</dbReference>
<dbReference type="PROSITE" id="PS51192">
    <property type="entry name" value="HELICASE_ATP_BIND_1"/>
    <property type="match status" value="1"/>
</dbReference>
<dbReference type="Gene3D" id="3.40.50.300">
    <property type="entry name" value="P-loop containing nucleotide triphosphate hydrolases"/>
    <property type="match status" value="2"/>
</dbReference>
<evidence type="ECO:0000259" key="4">
    <source>
        <dbReference type="PROSITE" id="PS51194"/>
    </source>
</evidence>
<keyword evidence="1" id="KW-0547">Nucleotide-binding</keyword>
<dbReference type="SMART" id="SM00487">
    <property type="entry name" value="DEXDc"/>
    <property type="match status" value="1"/>
</dbReference>
<evidence type="ECO:0000259" key="3">
    <source>
        <dbReference type="PROSITE" id="PS51192"/>
    </source>
</evidence>
<dbReference type="PROSITE" id="PS51194">
    <property type="entry name" value="HELICASE_CTER"/>
    <property type="match status" value="1"/>
</dbReference>
<dbReference type="Pfam" id="PF00271">
    <property type="entry name" value="Helicase_C"/>
    <property type="match status" value="1"/>
</dbReference>
<dbReference type="InterPro" id="IPR001650">
    <property type="entry name" value="Helicase_C-like"/>
</dbReference>
<dbReference type="PANTHER" id="PTHR47962:SF5">
    <property type="entry name" value="ATP-DEPENDENT HELICASE LHR-RELATED"/>
    <property type="match status" value="1"/>
</dbReference>
<keyword evidence="5" id="KW-0378">Hydrolase</keyword>
<feature type="domain" description="Helicase ATP-binding" evidence="3">
    <location>
        <begin position="32"/>
        <end position="211"/>
    </location>
</feature>
<dbReference type="OrthoDB" id="9760034at2"/>
<dbReference type="Proteomes" id="UP000295341">
    <property type="component" value="Unassembled WGS sequence"/>
</dbReference>
<protein>
    <submittedName>
        <fullName evidence="5">ATP-dependent Lhr-like helicase</fullName>
    </submittedName>
</protein>
<evidence type="ECO:0000313" key="5">
    <source>
        <dbReference type="EMBL" id="TDU23283.1"/>
    </source>
</evidence>
<feature type="domain" description="Helicase C-terminal" evidence="4">
    <location>
        <begin position="230"/>
        <end position="388"/>
    </location>
</feature>
<keyword evidence="5" id="KW-0347">Helicase</keyword>
<keyword evidence="6" id="KW-1185">Reference proteome</keyword>
<dbReference type="AlphaFoldDB" id="A0A4S3K3J7"/>
<accession>A0A4S3K3J7</accession>
<dbReference type="InterPro" id="IPR052511">
    <property type="entry name" value="ATP-dep_Helicase"/>
</dbReference>
<name>A0A4S3K3J7_9GAMM</name>
<evidence type="ECO:0000313" key="6">
    <source>
        <dbReference type="Proteomes" id="UP000295341"/>
    </source>
</evidence>
<dbReference type="SMART" id="SM00490">
    <property type="entry name" value="HELICc"/>
    <property type="match status" value="1"/>
</dbReference>
<dbReference type="GO" id="GO:0016887">
    <property type="term" value="F:ATP hydrolysis activity"/>
    <property type="evidence" value="ECO:0007669"/>
    <property type="project" value="TreeGrafter"/>
</dbReference>
<organism evidence="5 6">
    <name type="scientific">Panacagrimonas perspica</name>
    <dbReference type="NCBI Taxonomy" id="381431"/>
    <lineage>
        <taxon>Bacteria</taxon>
        <taxon>Pseudomonadati</taxon>
        <taxon>Pseudomonadota</taxon>
        <taxon>Gammaproteobacteria</taxon>
        <taxon>Nevskiales</taxon>
        <taxon>Nevskiaceae</taxon>
        <taxon>Panacagrimonas</taxon>
    </lineage>
</organism>
<dbReference type="EMBL" id="SOBT01000013">
    <property type="protein sequence ID" value="TDU23283.1"/>
    <property type="molecule type" value="Genomic_DNA"/>
</dbReference>
<comment type="caution">
    <text evidence="5">The sequence shown here is derived from an EMBL/GenBank/DDBJ whole genome shotgun (WGS) entry which is preliminary data.</text>
</comment>
<evidence type="ECO:0000256" key="1">
    <source>
        <dbReference type="ARBA" id="ARBA00022741"/>
    </source>
</evidence>